<dbReference type="InterPro" id="IPR012349">
    <property type="entry name" value="Split_barrel_FMN-bd"/>
</dbReference>
<dbReference type="Pfam" id="PF07238">
    <property type="entry name" value="PilZ"/>
    <property type="match status" value="1"/>
</dbReference>
<dbReference type="InterPro" id="IPR009926">
    <property type="entry name" value="T3SS_YcgR_PilZN"/>
</dbReference>
<proteinExistence type="predicted"/>
<dbReference type="Pfam" id="PF07317">
    <property type="entry name" value="PilZN"/>
    <property type="match status" value="1"/>
</dbReference>
<dbReference type="AlphaFoldDB" id="A0A3M5UI77"/>
<evidence type="ECO:0000313" key="7">
    <source>
        <dbReference type="Proteomes" id="UP000280395"/>
    </source>
</evidence>
<keyword evidence="1" id="KW-0973">c-di-GMP</keyword>
<dbReference type="EMBL" id="RBUA01001328">
    <property type="protein sequence ID" value="RMU45412.1"/>
    <property type="molecule type" value="Genomic_DNA"/>
</dbReference>
<reference evidence="6 7" key="1">
    <citation type="submission" date="2018-08" db="EMBL/GenBank/DDBJ databases">
        <title>Recombination of ecologically and evolutionarily significant loci maintains genetic cohesion in the Pseudomonas syringae species complex.</title>
        <authorList>
            <person name="Dillon M."/>
            <person name="Thakur S."/>
            <person name="Almeida R.N.D."/>
            <person name="Weir B.S."/>
            <person name="Guttman D.S."/>
        </authorList>
    </citation>
    <scope>NUCLEOTIDE SEQUENCE [LARGE SCALE GENOMIC DNA]</scope>
    <source>
        <strain evidence="6 7">ICMP 14479</strain>
    </source>
</reference>
<evidence type="ECO:0008006" key="8">
    <source>
        <dbReference type="Google" id="ProtNLM"/>
    </source>
</evidence>
<dbReference type="Gene3D" id="2.30.110.10">
    <property type="entry name" value="Electron Transport, Fmn-binding Protein, Chain A"/>
    <property type="match status" value="1"/>
</dbReference>
<gene>
    <name evidence="6" type="ORF">ALP29_04631</name>
</gene>
<feature type="domain" description="Type III secretion system flagellar brake protein YcgR PilZN" evidence="5">
    <location>
        <begin position="42"/>
        <end position="146"/>
    </location>
</feature>
<name>A0A3M5UI77_PSESX</name>
<evidence type="ECO:0000256" key="1">
    <source>
        <dbReference type="ARBA" id="ARBA00022636"/>
    </source>
</evidence>
<organism evidence="6 7">
    <name type="scientific">Pseudomonas syringae pv. avii</name>
    <dbReference type="NCBI Taxonomy" id="663959"/>
    <lineage>
        <taxon>Bacteria</taxon>
        <taxon>Pseudomonadati</taxon>
        <taxon>Pseudomonadota</taxon>
        <taxon>Gammaproteobacteria</taxon>
        <taxon>Pseudomonadales</taxon>
        <taxon>Pseudomonadaceae</taxon>
        <taxon>Pseudomonas</taxon>
        <taxon>Pseudomonas syringae</taxon>
    </lineage>
</organism>
<evidence type="ECO:0000259" key="5">
    <source>
        <dbReference type="Pfam" id="PF07317"/>
    </source>
</evidence>
<accession>A0A3M5UI77</accession>
<feature type="domain" description="PilZ" evidence="4">
    <location>
        <begin position="149"/>
        <end position="260"/>
    </location>
</feature>
<dbReference type="Gene3D" id="2.40.10.220">
    <property type="entry name" value="predicted glycosyltransferase like domains"/>
    <property type="match status" value="1"/>
</dbReference>
<dbReference type="Proteomes" id="UP000280395">
    <property type="component" value="Unassembled WGS sequence"/>
</dbReference>
<keyword evidence="3" id="KW-0975">Bacterial flagellum</keyword>
<evidence type="ECO:0000256" key="2">
    <source>
        <dbReference type="ARBA" id="ARBA00022741"/>
    </source>
</evidence>
<dbReference type="GO" id="GO:0035438">
    <property type="term" value="F:cyclic-di-GMP binding"/>
    <property type="evidence" value="ECO:0007669"/>
    <property type="project" value="InterPro"/>
</dbReference>
<evidence type="ECO:0000313" key="6">
    <source>
        <dbReference type="EMBL" id="RMU45412.1"/>
    </source>
</evidence>
<protein>
    <recommendedName>
        <fullName evidence="8">Flagellar brake protein YcgR</fullName>
    </recommendedName>
</protein>
<keyword evidence="2" id="KW-0547">Nucleotide-binding</keyword>
<sequence length="274" mass="30990">MQGALHTGKMPVLACSRILPGDGRTVFNALNAEDAPQPPKVLTTPLEIASTLRMLQESHDPLIITFHERSQRFQSYLVDIDRDSKTLVLDEMIPRDGERYLENGEAFRIEGFHEGVRVAWESNGTLTISEKGGHRIYSGSLPGEVVYHQRRNAFRAALKLAQLVDIQLGGEKLKAPISGKLLDISATGCKLRFEGDISERLQLGQVYDRFIAALPFGSMTTSVELRYLHFEDKINTTFAGVRFHNMSGLVQRQVERFVYQLQREARRFDKDDDL</sequence>
<evidence type="ECO:0000259" key="4">
    <source>
        <dbReference type="Pfam" id="PF07238"/>
    </source>
</evidence>
<dbReference type="InterPro" id="IPR009875">
    <property type="entry name" value="PilZ_domain"/>
</dbReference>
<evidence type="ECO:0000256" key="3">
    <source>
        <dbReference type="ARBA" id="ARBA00023143"/>
    </source>
</evidence>
<comment type="caution">
    <text evidence="6">The sequence shown here is derived from an EMBL/GenBank/DDBJ whole genome shotgun (WGS) entry which is preliminary data.</text>
</comment>